<evidence type="ECO:0000313" key="1">
    <source>
        <dbReference type="EMBL" id="HIW85985.1"/>
    </source>
</evidence>
<dbReference type="Proteomes" id="UP000824205">
    <property type="component" value="Unassembled WGS sequence"/>
</dbReference>
<accession>A0A9D1REI4</accession>
<protein>
    <submittedName>
        <fullName evidence="1">Uncharacterized protein</fullName>
    </submittedName>
</protein>
<gene>
    <name evidence="1" type="ORF">IAA48_05760</name>
</gene>
<proteinExistence type="predicted"/>
<sequence length="50" mass="5941">MNDEYWLRFVSSGKVKDYLDYKRHSENIKGFADENNNERLSDKGTNNRGE</sequence>
<reference evidence="1" key="2">
    <citation type="submission" date="2021-04" db="EMBL/GenBank/DDBJ databases">
        <authorList>
            <person name="Gilroy R."/>
        </authorList>
    </citation>
    <scope>NUCLEOTIDE SEQUENCE</scope>
    <source>
        <strain evidence="1">421</strain>
    </source>
</reference>
<comment type="caution">
    <text evidence="1">The sequence shown here is derived from an EMBL/GenBank/DDBJ whole genome shotgun (WGS) entry which is preliminary data.</text>
</comment>
<name>A0A9D1REI4_9FIRM</name>
<reference evidence="1" key="1">
    <citation type="journal article" date="2021" name="PeerJ">
        <title>Extensive microbial diversity within the chicken gut microbiome revealed by metagenomics and culture.</title>
        <authorList>
            <person name="Gilroy R."/>
            <person name="Ravi A."/>
            <person name="Getino M."/>
            <person name="Pursley I."/>
            <person name="Horton D.L."/>
            <person name="Alikhan N.F."/>
            <person name="Baker D."/>
            <person name="Gharbi K."/>
            <person name="Hall N."/>
            <person name="Watson M."/>
            <person name="Adriaenssens E.M."/>
            <person name="Foster-Nyarko E."/>
            <person name="Jarju S."/>
            <person name="Secka A."/>
            <person name="Antonio M."/>
            <person name="Oren A."/>
            <person name="Chaudhuri R.R."/>
            <person name="La Ragione R."/>
            <person name="Hildebrand F."/>
            <person name="Pallen M.J."/>
        </authorList>
    </citation>
    <scope>NUCLEOTIDE SEQUENCE</scope>
    <source>
        <strain evidence="1">421</strain>
    </source>
</reference>
<dbReference type="EMBL" id="DXGE01000024">
    <property type="protein sequence ID" value="HIW85985.1"/>
    <property type="molecule type" value="Genomic_DNA"/>
</dbReference>
<dbReference type="AlphaFoldDB" id="A0A9D1REI4"/>
<evidence type="ECO:0000313" key="2">
    <source>
        <dbReference type="Proteomes" id="UP000824205"/>
    </source>
</evidence>
<organism evidence="1 2">
    <name type="scientific">Candidatus Eubacterium faecipullorum</name>
    <dbReference type="NCBI Taxonomy" id="2838571"/>
    <lineage>
        <taxon>Bacteria</taxon>
        <taxon>Bacillati</taxon>
        <taxon>Bacillota</taxon>
        <taxon>Clostridia</taxon>
        <taxon>Eubacteriales</taxon>
        <taxon>Eubacteriaceae</taxon>
        <taxon>Eubacterium</taxon>
    </lineage>
</organism>